<dbReference type="SUPFAM" id="SSF54373">
    <property type="entry name" value="FAD-linked reductases, C-terminal domain"/>
    <property type="match status" value="1"/>
</dbReference>
<feature type="domain" description="Glucose-methanol-choline oxidoreductase N-terminal" evidence="17">
    <location>
        <begin position="130"/>
        <end position="334"/>
    </location>
</feature>
<keyword evidence="20" id="KW-1185">Reference proteome</keyword>
<accession>A0A2A2WNJ2</accession>
<evidence type="ECO:0000256" key="5">
    <source>
        <dbReference type="ARBA" id="ARBA00022827"/>
    </source>
</evidence>
<proteinExistence type="inferred from homology"/>
<dbReference type="Gene3D" id="3.30.410.10">
    <property type="entry name" value="Cholesterol Oxidase, domain 2"/>
    <property type="match status" value="1"/>
</dbReference>
<protein>
    <recommendedName>
        <fullName evidence="14">Cholesterol oxidase</fullName>
        <ecNumber evidence="13">1.1.3.6</ecNumber>
        <ecNumber evidence="11">5.3.3.1</ecNumber>
    </recommendedName>
    <alternativeName>
        <fullName evidence="15">Cholesterol isomerase</fullName>
    </alternativeName>
</protein>
<evidence type="ECO:0000256" key="12">
    <source>
        <dbReference type="ARBA" id="ARBA00049645"/>
    </source>
</evidence>
<comment type="caution">
    <text evidence="19">The sequence shown here is derived from an EMBL/GenBank/DDBJ whole genome shotgun (WGS) entry which is preliminary data.</text>
</comment>
<dbReference type="GO" id="GO:0016995">
    <property type="term" value="F:cholesterol oxidase activity"/>
    <property type="evidence" value="ECO:0007669"/>
    <property type="project" value="UniProtKB-EC"/>
</dbReference>
<dbReference type="PANTHER" id="PTHR47470:SF1">
    <property type="entry name" value="FAD-DEPENDENT OXIDOREDUCTASE 2 FAD BINDING DOMAIN-CONTAINING PROTEIN"/>
    <property type="match status" value="1"/>
</dbReference>
<dbReference type="AlphaFoldDB" id="A0A2A2WNJ2"/>
<dbReference type="GO" id="GO:0050660">
    <property type="term" value="F:flavin adenine dinucleotide binding"/>
    <property type="evidence" value="ECO:0007669"/>
    <property type="project" value="InterPro"/>
</dbReference>
<dbReference type="Pfam" id="PF00732">
    <property type="entry name" value="GMC_oxred_N"/>
    <property type="match status" value="1"/>
</dbReference>
<dbReference type="EC" id="5.3.3.1" evidence="11"/>
<dbReference type="Pfam" id="PF13450">
    <property type="entry name" value="NAD_binding_8"/>
    <property type="match status" value="1"/>
</dbReference>
<feature type="signal peptide" evidence="16">
    <location>
        <begin position="1"/>
        <end position="27"/>
    </location>
</feature>
<dbReference type="Pfam" id="PF05199">
    <property type="entry name" value="GMC_oxred_C"/>
    <property type="match status" value="1"/>
</dbReference>
<keyword evidence="7" id="KW-0443">Lipid metabolism</keyword>
<evidence type="ECO:0000256" key="15">
    <source>
        <dbReference type="ARBA" id="ARBA00049778"/>
    </source>
</evidence>
<dbReference type="GO" id="GO:0008203">
    <property type="term" value="P:cholesterol metabolic process"/>
    <property type="evidence" value="ECO:0007669"/>
    <property type="project" value="UniProtKB-KW"/>
</dbReference>
<dbReference type="Proteomes" id="UP000218810">
    <property type="component" value="Unassembled WGS sequence"/>
</dbReference>
<keyword evidence="16" id="KW-0732">Signal</keyword>
<evidence type="ECO:0000256" key="14">
    <source>
        <dbReference type="ARBA" id="ARBA00049744"/>
    </source>
</evidence>
<dbReference type="InterPro" id="IPR006311">
    <property type="entry name" value="TAT_signal"/>
</dbReference>
<evidence type="ECO:0000256" key="1">
    <source>
        <dbReference type="ARBA" id="ARBA00001974"/>
    </source>
</evidence>
<evidence type="ECO:0000313" key="19">
    <source>
        <dbReference type="EMBL" id="PAY22786.1"/>
    </source>
</evidence>
<evidence type="ECO:0000256" key="6">
    <source>
        <dbReference type="ARBA" id="ARBA00023002"/>
    </source>
</evidence>
<reference evidence="20" key="1">
    <citation type="submission" date="2017-09" db="EMBL/GenBank/DDBJ databases">
        <authorList>
            <person name="Zhang Y."/>
            <person name="Huang X."/>
            <person name="Liu J."/>
            <person name="Lu L."/>
            <person name="Peng K."/>
        </authorList>
    </citation>
    <scope>NUCLEOTIDE SEQUENCE [LARGE SCALE GENOMIC DNA]</scope>
    <source>
        <strain evidence="20">S-XJ-1</strain>
    </source>
</reference>
<evidence type="ECO:0000256" key="2">
    <source>
        <dbReference type="ARBA" id="ARBA00010790"/>
    </source>
</evidence>
<dbReference type="PANTHER" id="PTHR47470">
    <property type="entry name" value="CHOLESTEROL OXIDASE"/>
    <property type="match status" value="1"/>
</dbReference>
<evidence type="ECO:0000256" key="11">
    <source>
        <dbReference type="ARBA" id="ARBA00038856"/>
    </source>
</evidence>
<dbReference type="GO" id="GO:0004769">
    <property type="term" value="F:steroid Delta-isomerase activity"/>
    <property type="evidence" value="ECO:0007669"/>
    <property type="project" value="UniProtKB-EC"/>
</dbReference>
<keyword evidence="9" id="KW-0753">Steroid metabolism</keyword>
<dbReference type="InterPro" id="IPR036188">
    <property type="entry name" value="FAD/NAD-bd_sf"/>
</dbReference>
<dbReference type="SUPFAM" id="SSF51905">
    <property type="entry name" value="FAD/NAD(P)-binding domain"/>
    <property type="match status" value="1"/>
</dbReference>
<comment type="cofactor">
    <cofactor evidence="1">
        <name>FAD</name>
        <dbReference type="ChEBI" id="CHEBI:57692"/>
    </cofactor>
</comment>
<evidence type="ECO:0000256" key="10">
    <source>
        <dbReference type="ARBA" id="ARBA00023235"/>
    </source>
</evidence>
<evidence type="ECO:0000256" key="16">
    <source>
        <dbReference type="SAM" id="SignalP"/>
    </source>
</evidence>
<keyword evidence="5" id="KW-0274">FAD</keyword>
<comment type="pathway">
    <text evidence="12">Steroid metabolism; cholesterol degradation.</text>
</comment>
<comment type="similarity">
    <text evidence="2">Belongs to the GMC oxidoreductase family.</text>
</comment>
<keyword evidence="6" id="KW-0560">Oxidoreductase</keyword>
<evidence type="ECO:0000256" key="7">
    <source>
        <dbReference type="ARBA" id="ARBA00023098"/>
    </source>
</evidence>
<dbReference type="InterPro" id="IPR007867">
    <property type="entry name" value="GMC_OxRtase_C"/>
</dbReference>
<sequence>MTTLTRRGFLGSLAAAGVAALVADPLAAGQVTDPANPAPAGPGRIPHEVQDHRVLVVGSGFGGGVAALRLAQAGVPVVVMERGRRWPTGPDSTTYPSVSAPDERILWFRSAPEVFGRPVDLPRYTGLLDASVGENMTSVCATGVGGGSLIYQGMSLQPSEELFQTWFPGGIDWREMEREYFPRVSRMLRLAEAPDELIDSPRYAAARVFAQRVRAAGLPLRKIPMPIDWDYALAELRGEMRPSYTDSSGALGVNNGGKHTVDVTYLADAEATGLVDVRPLHDVRAMRRLPDGRWELDVEVLDTAGRLLKTLAMRAPAVMLGAGSVGTSTLLTRASATGTLTDLPDAVGSGWGTNADRIYTWTDPTAGFGAVQGGPVIYGSLNWSDPTTAHTLIQASIPAFGTDVHTTMMVGYGVSADRGRIVYDSAQDRGVIRWPAAGDAGILRGHIEPTARAIIGPTGHLTDTNAIVNSTWHPLGGAAMEQVCDLDGRVLGQRGLYVVDGALIPGTTAACNPSLTIAAIAERALDRIVRHDVGAIF</sequence>
<evidence type="ECO:0000256" key="8">
    <source>
        <dbReference type="ARBA" id="ARBA00023166"/>
    </source>
</evidence>
<feature type="chain" id="PRO_5038969283" description="Cholesterol oxidase" evidence="16">
    <location>
        <begin position="28"/>
        <end position="537"/>
    </location>
</feature>
<organism evidence="19 20">
    <name type="scientific">Dietzia natronolimnaea</name>
    <dbReference type="NCBI Taxonomy" id="161920"/>
    <lineage>
        <taxon>Bacteria</taxon>
        <taxon>Bacillati</taxon>
        <taxon>Actinomycetota</taxon>
        <taxon>Actinomycetes</taxon>
        <taxon>Mycobacteriales</taxon>
        <taxon>Dietziaceae</taxon>
        <taxon>Dietzia</taxon>
    </lineage>
</organism>
<dbReference type="Gene3D" id="3.50.50.60">
    <property type="entry name" value="FAD/NAD(P)-binding domain"/>
    <property type="match status" value="1"/>
</dbReference>
<dbReference type="PROSITE" id="PS51318">
    <property type="entry name" value="TAT"/>
    <property type="match status" value="1"/>
</dbReference>
<dbReference type="RefSeq" id="WP_017838498.1">
    <property type="nucleotide sequence ID" value="NZ_NTGA01000020.1"/>
</dbReference>
<keyword evidence="10" id="KW-0413">Isomerase</keyword>
<dbReference type="EMBL" id="NTGA01000020">
    <property type="protein sequence ID" value="PAY22786.1"/>
    <property type="molecule type" value="Genomic_DNA"/>
</dbReference>
<keyword evidence="3" id="KW-0153">Cholesterol metabolism</keyword>
<gene>
    <name evidence="19" type="ORF">CEY15_11870</name>
</gene>
<keyword evidence="8" id="KW-1207">Sterol metabolism</keyword>
<keyword evidence="4" id="KW-0285">Flavoprotein</keyword>
<evidence type="ECO:0000259" key="17">
    <source>
        <dbReference type="Pfam" id="PF00732"/>
    </source>
</evidence>
<evidence type="ECO:0000256" key="4">
    <source>
        <dbReference type="ARBA" id="ARBA00022630"/>
    </source>
</evidence>
<dbReference type="InterPro" id="IPR052542">
    <property type="entry name" value="Cholesterol_Oxidase"/>
</dbReference>
<evidence type="ECO:0000256" key="3">
    <source>
        <dbReference type="ARBA" id="ARBA00022548"/>
    </source>
</evidence>
<evidence type="ECO:0000259" key="18">
    <source>
        <dbReference type="Pfam" id="PF05199"/>
    </source>
</evidence>
<feature type="domain" description="Glucose-methanol-choline oxidoreductase C-terminal" evidence="18">
    <location>
        <begin position="466"/>
        <end position="521"/>
    </location>
</feature>
<dbReference type="EC" id="1.1.3.6" evidence="13"/>
<evidence type="ECO:0000256" key="9">
    <source>
        <dbReference type="ARBA" id="ARBA00023221"/>
    </source>
</evidence>
<evidence type="ECO:0000313" key="20">
    <source>
        <dbReference type="Proteomes" id="UP000218810"/>
    </source>
</evidence>
<dbReference type="OrthoDB" id="3587784at2"/>
<evidence type="ECO:0000256" key="13">
    <source>
        <dbReference type="ARBA" id="ARBA00049723"/>
    </source>
</evidence>
<dbReference type="InterPro" id="IPR000172">
    <property type="entry name" value="GMC_OxRdtase_N"/>
</dbReference>
<name>A0A2A2WNJ2_9ACTN</name>